<protein>
    <submittedName>
        <fullName evidence="2">Uncharacterized protein</fullName>
    </submittedName>
</protein>
<dbReference type="Proteomes" id="UP000655759">
    <property type="component" value="Unassembled WGS sequence"/>
</dbReference>
<evidence type="ECO:0000256" key="1">
    <source>
        <dbReference type="SAM" id="Phobius"/>
    </source>
</evidence>
<keyword evidence="1" id="KW-0472">Membrane</keyword>
<feature type="transmembrane region" description="Helical" evidence="1">
    <location>
        <begin position="244"/>
        <end position="262"/>
    </location>
</feature>
<dbReference type="EMBL" id="CAJNAQ010000002">
    <property type="protein sequence ID" value="CAE6487851.1"/>
    <property type="molecule type" value="Genomic_DNA"/>
</dbReference>
<feature type="transmembrane region" description="Helical" evidence="1">
    <location>
        <begin position="304"/>
        <end position="328"/>
    </location>
</feature>
<evidence type="ECO:0000313" key="3">
    <source>
        <dbReference type="Proteomes" id="UP000655759"/>
    </source>
</evidence>
<organism evidence="2 3">
    <name type="scientific">Candidatus Nitrosotenuis uzonensis</name>
    <dbReference type="NCBI Taxonomy" id="1407055"/>
    <lineage>
        <taxon>Archaea</taxon>
        <taxon>Nitrososphaerota</taxon>
        <taxon>Candidatus Nitrosotenuis</taxon>
    </lineage>
</organism>
<gene>
    <name evidence="2" type="ORF">NUZ5A_20375</name>
</gene>
<evidence type="ECO:0000313" key="2">
    <source>
        <dbReference type="EMBL" id="CAE6487851.1"/>
    </source>
</evidence>
<keyword evidence="1" id="KW-0812">Transmembrane</keyword>
<feature type="transmembrane region" description="Helical" evidence="1">
    <location>
        <begin position="154"/>
        <end position="172"/>
    </location>
</feature>
<comment type="caution">
    <text evidence="2">The sequence shown here is derived from an EMBL/GenBank/DDBJ whole genome shotgun (WGS) entry which is preliminary data.</text>
</comment>
<sequence length="349" mass="39325">MVKFPRPINLCHVTSPDKEMRIVFLLPVLLLLVILPVHAQSYDTDDDGIPDAVDKCDDEKEDYLGINRFDGCPNKPHVADQIDTQVESKGMEELKNAELATSTDSPPDISSGISQVEIQNIAAMQVSEISYDSLINYLNKIVSDVTDKASFNDIIIFSLGVAVYGIFVFHFYRFIARRDVFSFDLERRLGGGKYKSTGERKSAAPRVAAYITTKFVIFPVIVFAWFLAYSMFILLLTQDMTPDKVFFVASILIIGIRITAYYNEDLSKDLAKTIPFAILGIFLFDQTFFTVQDVANNINQIPKFVTQIAAFLIVAFVVEIILSIAYLIRVRFFGKKNKNNSKTESEQAI</sequence>
<feature type="transmembrane region" description="Helical" evidence="1">
    <location>
        <begin position="274"/>
        <end position="292"/>
    </location>
</feature>
<reference evidence="2" key="1">
    <citation type="submission" date="2021-02" db="EMBL/GenBank/DDBJ databases">
        <authorList>
            <person name="Han P."/>
        </authorList>
    </citation>
    <scope>NUCLEOTIDE SEQUENCE</scope>
    <source>
        <strain evidence="2">Candidatus Nitrosotenuis uzonensis 5A</strain>
    </source>
</reference>
<keyword evidence="1" id="KW-1133">Transmembrane helix</keyword>
<proteinExistence type="predicted"/>
<accession>A0A812F1H9</accession>
<feature type="transmembrane region" description="Helical" evidence="1">
    <location>
        <begin position="215"/>
        <end position="238"/>
    </location>
</feature>
<name>A0A812F1H9_9ARCH</name>
<dbReference type="AlphaFoldDB" id="A0A812F1H9"/>